<accession>A0A9N8DFP2</accession>
<name>A0A9N8DFP2_9STRA</name>
<dbReference type="NCBIfam" id="NF040647">
    <property type="entry name" value="IPPK_Arch"/>
    <property type="match status" value="1"/>
</dbReference>
<feature type="domain" description="Aspartate/glutamate/uridylate kinase" evidence="10">
    <location>
        <begin position="143"/>
        <end position="367"/>
    </location>
</feature>
<dbReference type="EMBL" id="CAICTM010000127">
    <property type="protein sequence ID" value="CAB9502113.1"/>
    <property type="molecule type" value="Genomic_DNA"/>
</dbReference>
<evidence type="ECO:0000256" key="1">
    <source>
        <dbReference type="ARBA" id="ARBA00010540"/>
    </source>
</evidence>
<keyword evidence="7" id="KW-0067">ATP-binding</keyword>
<dbReference type="GO" id="GO:0016301">
    <property type="term" value="F:kinase activity"/>
    <property type="evidence" value="ECO:0007669"/>
    <property type="project" value="UniProtKB-KW"/>
</dbReference>
<dbReference type="InterPro" id="IPR001048">
    <property type="entry name" value="Asp/Glu/Uridylate_kinase"/>
</dbReference>
<dbReference type="InterPro" id="IPR024192">
    <property type="entry name" value="Fosfomycin_R_FomA-type"/>
</dbReference>
<evidence type="ECO:0000256" key="9">
    <source>
        <dbReference type="ARBA" id="ARBA00049063"/>
    </source>
</evidence>
<evidence type="ECO:0000313" key="12">
    <source>
        <dbReference type="Proteomes" id="UP001153069"/>
    </source>
</evidence>
<dbReference type="AlphaFoldDB" id="A0A9N8DFP2"/>
<evidence type="ECO:0000256" key="8">
    <source>
        <dbReference type="ARBA" id="ARBA00023229"/>
    </source>
</evidence>
<dbReference type="GO" id="GO:0016114">
    <property type="term" value="P:terpenoid biosynthetic process"/>
    <property type="evidence" value="ECO:0007669"/>
    <property type="project" value="TreeGrafter"/>
</dbReference>
<evidence type="ECO:0000256" key="5">
    <source>
        <dbReference type="ARBA" id="ARBA00022741"/>
    </source>
</evidence>
<comment type="similarity">
    <text evidence="1">Belongs to the isopentenyl phosphate kinase family.</text>
</comment>
<comment type="caution">
    <text evidence="11">The sequence shown here is derived from an EMBL/GenBank/DDBJ whole genome shotgun (WGS) entry which is preliminary data.</text>
</comment>
<evidence type="ECO:0000313" key="11">
    <source>
        <dbReference type="EMBL" id="CAB9502113.1"/>
    </source>
</evidence>
<reference evidence="11" key="1">
    <citation type="submission" date="2020-06" db="EMBL/GenBank/DDBJ databases">
        <authorList>
            <consortium name="Plant Systems Biology data submission"/>
        </authorList>
    </citation>
    <scope>NUCLEOTIDE SEQUENCE</scope>
    <source>
        <strain evidence="11">D6</strain>
    </source>
</reference>
<dbReference type="PANTHER" id="PTHR43654:SF1">
    <property type="entry name" value="ISOPENTENYL PHOSPHATE KINASE"/>
    <property type="match status" value="1"/>
</dbReference>
<dbReference type="PANTHER" id="PTHR43654">
    <property type="entry name" value="GLUTAMATE 5-KINASE"/>
    <property type="match status" value="1"/>
</dbReference>
<dbReference type="SUPFAM" id="SSF53633">
    <property type="entry name" value="Carbamate kinase-like"/>
    <property type="match status" value="1"/>
</dbReference>
<gene>
    <name evidence="11" type="ORF">SEMRO_128_G061050.1</name>
</gene>
<keyword evidence="12" id="KW-1185">Reference proteome</keyword>
<dbReference type="GO" id="GO:0005829">
    <property type="term" value="C:cytosol"/>
    <property type="evidence" value="ECO:0007669"/>
    <property type="project" value="TreeGrafter"/>
</dbReference>
<organism evidence="11 12">
    <name type="scientific">Seminavis robusta</name>
    <dbReference type="NCBI Taxonomy" id="568900"/>
    <lineage>
        <taxon>Eukaryota</taxon>
        <taxon>Sar</taxon>
        <taxon>Stramenopiles</taxon>
        <taxon>Ochrophyta</taxon>
        <taxon>Bacillariophyta</taxon>
        <taxon>Bacillariophyceae</taxon>
        <taxon>Bacillariophycidae</taxon>
        <taxon>Naviculales</taxon>
        <taxon>Naviculaceae</taxon>
        <taxon>Seminavis</taxon>
    </lineage>
</organism>
<dbReference type="Proteomes" id="UP001153069">
    <property type="component" value="Unassembled WGS sequence"/>
</dbReference>
<evidence type="ECO:0000256" key="4">
    <source>
        <dbReference type="ARBA" id="ARBA00022679"/>
    </source>
</evidence>
<evidence type="ECO:0000256" key="6">
    <source>
        <dbReference type="ARBA" id="ARBA00022777"/>
    </source>
</evidence>
<dbReference type="EC" id="2.7.4.26" evidence="2"/>
<keyword evidence="5" id="KW-0547">Nucleotide-binding</keyword>
<dbReference type="GO" id="GO:0102043">
    <property type="term" value="F:isopentenyl phosphate kinase activity"/>
    <property type="evidence" value="ECO:0007669"/>
    <property type="project" value="UniProtKB-EC"/>
</dbReference>
<proteinExistence type="inferred from homology"/>
<comment type="catalytic activity">
    <reaction evidence="9">
        <text>isopentenyl phosphate + ATP = isopentenyl diphosphate + ADP</text>
        <dbReference type="Rhea" id="RHEA:33963"/>
        <dbReference type="ChEBI" id="CHEBI:30616"/>
        <dbReference type="ChEBI" id="CHEBI:65078"/>
        <dbReference type="ChEBI" id="CHEBI:128769"/>
        <dbReference type="ChEBI" id="CHEBI:456216"/>
        <dbReference type="EC" id="2.7.4.26"/>
    </reaction>
</comment>
<dbReference type="OrthoDB" id="1934954at2759"/>
<dbReference type="GO" id="GO:0005524">
    <property type="term" value="F:ATP binding"/>
    <property type="evidence" value="ECO:0007669"/>
    <property type="project" value="UniProtKB-KW"/>
</dbReference>
<dbReference type="InterPro" id="IPR036393">
    <property type="entry name" value="AceGlu_kinase-like_sf"/>
</dbReference>
<sequence>MPIQCPPGPWPCFSWRRSYATVLKETTTRLAIWCCCSSLVQGTTENQIIDSLQDEEILLTLEGDELEVVLVKIGGSSLTHKAQLETVDSDALQWFSNTIKETIHEGFKAPPLDNQCEDSVCVDSDMANADKNSAFNSDGSRRKRRAFIIVHGAGSFGHHTAKEYALKGQFQPPPTGAAERNNIIGQTGRRWTMQGLAKTRLSVQTLNRLVVSSLVKAGVNAVAISPCFGIPRMQAHGGATEGLVRVVRDTLQAGLVPVLHGDACLYGTMQAGILSGDILMEQLGQCHWVGRAIFLTDVDGVFTRDPRVDPHATLLKHIQVDKDTLDIISPVVTVTGSSHEHDVTGGLKTKLASAATIAASGTNVTIVKCGTIGAERVLLAEHDDTVNATTVYSGP</sequence>
<evidence type="ECO:0000259" key="10">
    <source>
        <dbReference type="Pfam" id="PF00696"/>
    </source>
</evidence>
<keyword evidence="6 11" id="KW-0418">Kinase</keyword>
<keyword evidence="8" id="KW-0414">Isoprene biosynthesis</keyword>
<dbReference type="Gene3D" id="3.40.1160.10">
    <property type="entry name" value="Acetylglutamate kinase-like"/>
    <property type="match status" value="1"/>
</dbReference>
<keyword evidence="4" id="KW-0808">Transferase</keyword>
<protein>
    <recommendedName>
        <fullName evidence="3">Isopentenyl phosphate kinase</fullName>
        <ecNumber evidence="2">2.7.4.26</ecNumber>
    </recommendedName>
</protein>
<evidence type="ECO:0000256" key="3">
    <source>
        <dbReference type="ARBA" id="ARBA00017267"/>
    </source>
</evidence>
<evidence type="ECO:0000256" key="7">
    <source>
        <dbReference type="ARBA" id="ARBA00022840"/>
    </source>
</evidence>
<dbReference type="Pfam" id="PF00696">
    <property type="entry name" value="AA_kinase"/>
    <property type="match status" value="1"/>
</dbReference>
<evidence type="ECO:0000256" key="2">
    <source>
        <dbReference type="ARBA" id="ARBA00012908"/>
    </source>
</evidence>